<feature type="transmembrane region" description="Helical" evidence="1">
    <location>
        <begin position="28"/>
        <end position="46"/>
    </location>
</feature>
<feature type="transmembrane region" description="Helical" evidence="1">
    <location>
        <begin position="372"/>
        <end position="391"/>
    </location>
</feature>
<feature type="transmembrane region" description="Helical" evidence="1">
    <location>
        <begin position="155"/>
        <end position="179"/>
    </location>
</feature>
<sequence>MPQPSPESPAPRQARPGPRAPRIQVIDALRGFALLGILPMNMISFANPDWILFNPTVHGSFEGVEKWIWVVSHVLADQKFMTIFSPLYGAGILLFTANLEKRGMRPTGVFLRRSLWLLAFGLLHYGLLWDGDILMLYALSGMAVYWLRNRSAVFLAMAGLAMIAVHAVLIMSAGLAMPFMPESEVAAMYADYAPPADVINADIALRQEPYPVQVRHRFAAAPEEAAILFLVWGFWRAAGLMLIGMAAWKLQLFTAERSDRIYIGMATVGLLVGLPIVSFGVWDRIRVGWDAAYAFYGGGYQYNYWASILVSAGYIGAVMLAERRNWLPGLRRRLAAVGRMAFTNYIMHTVICVVIFQGFGGGLYGTTSRLEQTVFILGVWVLQIILSPWWLNRFRYGPLEWLWRSLTYGRMEPFRRSTGEAQG</sequence>
<keyword evidence="1" id="KW-1133">Transmembrane helix</keyword>
<feature type="transmembrane region" description="Helical" evidence="1">
    <location>
        <begin position="109"/>
        <end position="127"/>
    </location>
</feature>
<dbReference type="PANTHER" id="PTHR30590">
    <property type="entry name" value="INNER MEMBRANE PROTEIN"/>
    <property type="match status" value="1"/>
</dbReference>
<dbReference type="Pfam" id="PF04235">
    <property type="entry name" value="DUF418"/>
    <property type="match status" value="1"/>
</dbReference>
<dbReference type="PANTHER" id="PTHR30590:SF2">
    <property type="entry name" value="INNER MEMBRANE PROTEIN"/>
    <property type="match status" value="1"/>
</dbReference>
<dbReference type="AlphaFoldDB" id="A0A6B1DWN3"/>
<keyword evidence="1" id="KW-0472">Membrane</keyword>
<comment type="caution">
    <text evidence="3">The sequence shown here is derived from an EMBL/GenBank/DDBJ whole genome shotgun (WGS) entry which is preliminary data.</text>
</comment>
<protein>
    <submittedName>
        <fullName evidence="3">DUF418 domain-containing protein</fullName>
    </submittedName>
</protein>
<gene>
    <name evidence="3" type="ORF">F4Y08_12860</name>
</gene>
<feature type="transmembrane region" description="Helical" evidence="1">
    <location>
        <begin position="260"/>
        <end position="282"/>
    </location>
</feature>
<proteinExistence type="predicted"/>
<feature type="transmembrane region" description="Helical" evidence="1">
    <location>
        <begin position="225"/>
        <end position="248"/>
    </location>
</feature>
<keyword evidence="1" id="KW-0812">Transmembrane</keyword>
<dbReference type="InterPro" id="IPR007349">
    <property type="entry name" value="DUF418"/>
</dbReference>
<reference evidence="3" key="1">
    <citation type="submission" date="2019-09" db="EMBL/GenBank/DDBJ databases">
        <title>Characterisation of the sponge microbiome using genome-centric metagenomics.</title>
        <authorList>
            <person name="Engelberts J.P."/>
            <person name="Robbins S.J."/>
            <person name="De Goeij J.M."/>
            <person name="Aranda M."/>
            <person name="Bell S.C."/>
            <person name="Webster N.S."/>
        </authorList>
    </citation>
    <scope>NUCLEOTIDE SEQUENCE</scope>
    <source>
        <strain evidence="3">SB0662_bin_9</strain>
    </source>
</reference>
<organism evidence="3">
    <name type="scientific">Caldilineaceae bacterium SB0662_bin_9</name>
    <dbReference type="NCBI Taxonomy" id="2605258"/>
    <lineage>
        <taxon>Bacteria</taxon>
        <taxon>Bacillati</taxon>
        <taxon>Chloroflexota</taxon>
        <taxon>Caldilineae</taxon>
        <taxon>Caldilineales</taxon>
        <taxon>Caldilineaceae</taxon>
    </lineage>
</organism>
<dbReference type="InterPro" id="IPR052529">
    <property type="entry name" value="Bact_Transport_Assoc"/>
</dbReference>
<feature type="domain" description="DUF418" evidence="2">
    <location>
        <begin position="248"/>
        <end position="409"/>
    </location>
</feature>
<feature type="transmembrane region" description="Helical" evidence="1">
    <location>
        <begin position="133"/>
        <end position="148"/>
    </location>
</feature>
<feature type="transmembrane region" description="Helical" evidence="1">
    <location>
        <begin position="302"/>
        <end position="321"/>
    </location>
</feature>
<feature type="transmembrane region" description="Helical" evidence="1">
    <location>
        <begin position="342"/>
        <end position="360"/>
    </location>
</feature>
<feature type="transmembrane region" description="Helical" evidence="1">
    <location>
        <begin position="80"/>
        <end position="97"/>
    </location>
</feature>
<evidence type="ECO:0000256" key="1">
    <source>
        <dbReference type="SAM" id="Phobius"/>
    </source>
</evidence>
<evidence type="ECO:0000313" key="3">
    <source>
        <dbReference type="EMBL" id="MYD91205.1"/>
    </source>
</evidence>
<dbReference type="EMBL" id="VXPY01000093">
    <property type="protein sequence ID" value="MYD91205.1"/>
    <property type="molecule type" value="Genomic_DNA"/>
</dbReference>
<accession>A0A6B1DWN3</accession>
<evidence type="ECO:0000259" key="2">
    <source>
        <dbReference type="Pfam" id="PF04235"/>
    </source>
</evidence>
<name>A0A6B1DWN3_9CHLR</name>